<name>A0A7T6Z930_9BACI</name>
<dbReference type="SUPFAM" id="SSF89796">
    <property type="entry name" value="CoA-transferase family III (CaiB/BaiF)"/>
    <property type="match status" value="1"/>
</dbReference>
<dbReference type="AlphaFoldDB" id="A0A7T6Z930"/>
<reference evidence="2 3" key="1">
    <citation type="submission" date="2020-06" db="EMBL/GenBank/DDBJ databases">
        <title>Genomic analysis of Salicibibacter sp. NKC21-4.</title>
        <authorList>
            <person name="Oh Y.J."/>
        </authorList>
    </citation>
    <scope>NUCLEOTIDE SEQUENCE [LARGE SCALE GENOMIC DNA]</scope>
    <source>
        <strain evidence="2 3">NKC21-4</strain>
    </source>
</reference>
<keyword evidence="3" id="KW-1185">Reference proteome</keyword>
<protein>
    <submittedName>
        <fullName evidence="2">CoA transferase</fullName>
    </submittedName>
</protein>
<dbReference type="KEGG" id="scib:HUG20_01205"/>
<evidence type="ECO:0000313" key="2">
    <source>
        <dbReference type="EMBL" id="QQK78656.1"/>
    </source>
</evidence>
<dbReference type="InterPro" id="IPR003673">
    <property type="entry name" value="CoA-Trfase_fam_III"/>
</dbReference>
<evidence type="ECO:0000313" key="3">
    <source>
        <dbReference type="Proteomes" id="UP000595349"/>
    </source>
</evidence>
<proteinExistence type="predicted"/>
<dbReference type="PANTHER" id="PTHR48207">
    <property type="entry name" value="SUCCINATE--HYDROXYMETHYLGLUTARATE COA-TRANSFERASE"/>
    <property type="match status" value="1"/>
</dbReference>
<keyword evidence="1 2" id="KW-0808">Transferase</keyword>
<dbReference type="RefSeq" id="WP_200087100.1">
    <property type="nucleotide sequence ID" value="NZ_CP054706.1"/>
</dbReference>
<organism evidence="2 3">
    <name type="scientific">Salicibibacter cibi</name>
    <dbReference type="NCBI Taxonomy" id="2743001"/>
    <lineage>
        <taxon>Bacteria</taxon>
        <taxon>Bacillati</taxon>
        <taxon>Bacillota</taxon>
        <taxon>Bacilli</taxon>
        <taxon>Bacillales</taxon>
        <taxon>Bacillaceae</taxon>
        <taxon>Salicibibacter</taxon>
    </lineage>
</organism>
<dbReference type="InterPro" id="IPR050483">
    <property type="entry name" value="CoA-transferase_III_domain"/>
</dbReference>
<evidence type="ECO:0000256" key="1">
    <source>
        <dbReference type="ARBA" id="ARBA00022679"/>
    </source>
</evidence>
<dbReference type="EMBL" id="CP054706">
    <property type="protein sequence ID" value="QQK78656.1"/>
    <property type="molecule type" value="Genomic_DNA"/>
</dbReference>
<dbReference type="InterPro" id="IPR023606">
    <property type="entry name" value="CoA-Trfase_III_dom_1_sf"/>
</dbReference>
<dbReference type="InterPro" id="IPR044855">
    <property type="entry name" value="CoA-Trfase_III_dom3_sf"/>
</dbReference>
<dbReference type="Gene3D" id="3.40.50.10540">
    <property type="entry name" value="Crotonobetainyl-coa:carnitine coa-transferase, domain 1"/>
    <property type="match status" value="1"/>
</dbReference>
<sequence>MASPLEGLKVIELGTLIAGPFAGRLFAEFGADVIKIEAPGKGDPIREWRYIYEGQSLWHSLQSRNKKSVTIDLKSEEGQQIVRSLVKEADIVVENFRPGTMEKWNLGYEQLSEINPGLIMVMVSGYGQSGPYRDKTGFGSIGESMGGIRYITGYPDSPPPRVGISIGDSLSALYAVIGAMMAVYHRDVQGTGEGQMIDVALYESVFSMMESMLPEYDKFGVVRERTGAKLPGVTPSNTYQCKDKKYIVIGGNSDAIFKRLMYAIGREDIADDPQFKNNQGRSKKADFLDEAIENWTKSIDLQPALDIMDEAQVPAGSIYNIEDIVQDTHYQEREMIQNFMLNETDSLKIPGVVPKMSKTPGKTQWLGPELGAHTKPILTDYLNMNEEKIKELQDKGII</sequence>
<dbReference type="Pfam" id="PF02515">
    <property type="entry name" value="CoA_transf_3"/>
    <property type="match status" value="1"/>
</dbReference>
<dbReference type="GO" id="GO:0008410">
    <property type="term" value="F:CoA-transferase activity"/>
    <property type="evidence" value="ECO:0007669"/>
    <property type="project" value="TreeGrafter"/>
</dbReference>
<dbReference type="Gene3D" id="3.30.1540.10">
    <property type="entry name" value="formyl-coa transferase, domain 3"/>
    <property type="match status" value="1"/>
</dbReference>
<dbReference type="Proteomes" id="UP000595349">
    <property type="component" value="Chromosome"/>
</dbReference>
<dbReference type="PANTHER" id="PTHR48207:SF3">
    <property type="entry name" value="SUCCINATE--HYDROXYMETHYLGLUTARATE COA-TRANSFERASE"/>
    <property type="match status" value="1"/>
</dbReference>
<accession>A0A7T6Z930</accession>
<gene>
    <name evidence="2" type="ORF">HUG20_01205</name>
</gene>